<name>A0A0N8KML6_9CYAN</name>
<evidence type="ECO:0000313" key="2">
    <source>
        <dbReference type="Proteomes" id="UP000050465"/>
    </source>
</evidence>
<reference evidence="1 2" key="1">
    <citation type="submission" date="2015-09" db="EMBL/GenBank/DDBJ databases">
        <title>Identification and resolution of microdiversity through metagenomic sequencing of parallel consortia.</title>
        <authorList>
            <person name="Nelson W.C."/>
            <person name="Romine M.F."/>
            <person name="Lindemann S.R."/>
        </authorList>
    </citation>
    <scope>NUCLEOTIDE SEQUENCE [LARGE SCALE GENOMIC DNA]</scope>
    <source>
        <strain evidence="1">Ana</strain>
    </source>
</reference>
<dbReference type="Proteomes" id="UP000050465">
    <property type="component" value="Unassembled WGS sequence"/>
</dbReference>
<evidence type="ECO:0000313" key="1">
    <source>
        <dbReference type="EMBL" id="KPQ34082.1"/>
    </source>
</evidence>
<protein>
    <submittedName>
        <fullName evidence="1">Uncharacterized protein</fullName>
    </submittedName>
</protein>
<comment type="caution">
    <text evidence="1">The sequence shown here is derived from an EMBL/GenBank/DDBJ whole genome shotgun (WGS) entry which is preliminary data.</text>
</comment>
<dbReference type="AlphaFoldDB" id="A0A0N8KML6"/>
<organism evidence="1 2">
    <name type="scientific">Phormidesmis priestleyi Ana</name>
    <dbReference type="NCBI Taxonomy" id="1666911"/>
    <lineage>
        <taxon>Bacteria</taxon>
        <taxon>Bacillati</taxon>
        <taxon>Cyanobacteriota</taxon>
        <taxon>Cyanophyceae</taxon>
        <taxon>Leptolyngbyales</taxon>
        <taxon>Leptolyngbyaceae</taxon>
        <taxon>Phormidesmis</taxon>
    </lineage>
</organism>
<accession>A0A0N8KML6</accession>
<sequence length="69" mass="7472">MLVILTENQLLQPAKVCQSCPMASQSGLPRWHNGQLRCGRLVAKPLGQAPAQYECAMGFRVAELSDSAT</sequence>
<gene>
    <name evidence="1" type="ORF">HLUCCA11_15955</name>
</gene>
<dbReference type="STRING" id="1666911.HLUCCA11_15955"/>
<dbReference type="EMBL" id="LJZR01000023">
    <property type="protein sequence ID" value="KPQ34082.1"/>
    <property type="molecule type" value="Genomic_DNA"/>
</dbReference>
<proteinExistence type="predicted"/>